<comment type="caution">
    <text evidence="9">The sequence shown here is derived from an EMBL/GenBank/DDBJ whole genome shotgun (WGS) entry which is preliminary data.</text>
</comment>
<feature type="transmembrane region" description="Helical" evidence="7">
    <location>
        <begin position="123"/>
        <end position="142"/>
    </location>
</feature>
<organism evidence="9 10">
    <name type="scientific">Sphingomonas parva</name>
    <dbReference type="NCBI Taxonomy" id="2555898"/>
    <lineage>
        <taxon>Bacteria</taxon>
        <taxon>Pseudomonadati</taxon>
        <taxon>Pseudomonadota</taxon>
        <taxon>Alphaproteobacteria</taxon>
        <taxon>Sphingomonadales</taxon>
        <taxon>Sphingomonadaceae</taxon>
        <taxon>Sphingomonas</taxon>
    </lineage>
</organism>
<feature type="transmembrane region" description="Helical" evidence="7">
    <location>
        <begin position="184"/>
        <end position="202"/>
    </location>
</feature>
<keyword evidence="9" id="KW-0645">Protease</keyword>
<evidence type="ECO:0000256" key="5">
    <source>
        <dbReference type="ARBA" id="ARBA00022989"/>
    </source>
</evidence>
<keyword evidence="6 7" id="KW-0472">Membrane</keyword>
<evidence type="ECO:0000259" key="8">
    <source>
        <dbReference type="Pfam" id="PF01694"/>
    </source>
</evidence>
<protein>
    <submittedName>
        <fullName evidence="9">Rhomboid family intramembrane serine protease</fullName>
    </submittedName>
</protein>
<dbReference type="InterPro" id="IPR050925">
    <property type="entry name" value="Rhomboid_protease_S54"/>
</dbReference>
<dbReference type="SUPFAM" id="SSF144091">
    <property type="entry name" value="Rhomboid-like"/>
    <property type="match status" value="1"/>
</dbReference>
<feature type="transmembrane region" description="Helical" evidence="7">
    <location>
        <begin position="98"/>
        <end position="117"/>
    </location>
</feature>
<sequence length="213" mass="21959">MRPPASWNNARVTLGIAAVTALAWLLVTTVGAELAATYWGGFIPARVSGTLAGGPLAPVWLTPLTATLVHADILHLAFNLLMLLFCGRAIEPILGAKGVLILYLVGAYAAAAAQFGWSPGERAPMIGASGAVSALLGAYAMFFGRHRIKVANNAAAVAINALWLAAAWIGLQLLIGFASAGSGIMIAIAAHIGGFLAGLLLARPLLMLRWRGA</sequence>
<name>A0A4Y8ZW19_9SPHN</name>
<dbReference type="GO" id="GO:0016020">
    <property type="term" value="C:membrane"/>
    <property type="evidence" value="ECO:0007669"/>
    <property type="project" value="UniProtKB-SubCell"/>
</dbReference>
<keyword evidence="4" id="KW-0378">Hydrolase</keyword>
<dbReference type="GO" id="GO:0006508">
    <property type="term" value="P:proteolysis"/>
    <property type="evidence" value="ECO:0007669"/>
    <property type="project" value="UniProtKB-KW"/>
</dbReference>
<dbReference type="OrthoDB" id="9813074at2"/>
<evidence type="ECO:0000256" key="3">
    <source>
        <dbReference type="ARBA" id="ARBA00022692"/>
    </source>
</evidence>
<evidence type="ECO:0000256" key="6">
    <source>
        <dbReference type="ARBA" id="ARBA00023136"/>
    </source>
</evidence>
<dbReference type="RefSeq" id="WP_135082625.1">
    <property type="nucleotide sequence ID" value="NZ_SPDV01000001.1"/>
</dbReference>
<evidence type="ECO:0000313" key="9">
    <source>
        <dbReference type="EMBL" id="TFI60231.1"/>
    </source>
</evidence>
<dbReference type="EMBL" id="SPDV01000001">
    <property type="protein sequence ID" value="TFI60231.1"/>
    <property type="molecule type" value="Genomic_DNA"/>
</dbReference>
<comment type="similarity">
    <text evidence="2">Belongs to the peptidase S54 family.</text>
</comment>
<dbReference type="Proteomes" id="UP000298213">
    <property type="component" value="Unassembled WGS sequence"/>
</dbReference>
<dbReference type="Pfam" id="PF01694">
    <property type="entry name" value="Rhomboid"/>
    <property type="match status" value="1"/>
</dbReference>
<keyword evidence="3 7" id="KW-0812">Transmembrane</keyword>
<reference evidence="9 10" key="1">
    <citation type="submission" date="2019-03" db="EMBL/GenBank/DDBJ databases">
        <title>Genome sequence of Sphingomonas sp. 17J27-24.</title>
        <authorList>
            <person name="Kim M."/>
            <person name="Maeng S."/>
            <person name="Sathiyaraj S."/>
        </authorList>
    </citation>
    <scope>NUCLEOTIDE SEQUENCE [LARGE SCALE GENOMIC DNA]</scope>
    <source>
        <strain evidence="9 10">17J27-24</strain>
    </source>
</reference>
<dbReference type="Gene3D" id="1.20.1540.10">
    <property type="entry name" value="Rhomboid-like"/>
    <property type="match status" value="1"/>
</dbReference>
<feature type="domain" description="Peptidase S54 rhomboid" evidence="8">
    <location>
        <begin position="61"/>
        <end position="205"/>
    </location>
</feature>
<accession>A0A4Y8ZW19</accession>
<dbReference type="AlphaFoldDB" id="A0A4Y8ZW19"/>
<dbReference type="GO" id="GO:0004252">
    <property type="term" value="F:serine-type endopeptidase activity"/>
    <property type="evidence" value="ECO:0007669"/>
    <property type="project" value="InterPro"/>
</dbReference>
<dbReference type="PANTHER" id="PTHR43731:SF14">
    <property type="entry name" value="PRESENILIN-ASSOCIATED RHOMBOID-LIKE PROTEIN, MITOCHONDRIAL"/>
    <property type="match status" value="1"/>
</dbReference>
<feature type="transmembrane region" description="Helical" evidence="7">
    <location>
        <begin position="59"/>
        <end position="86"/>
    </location>
</feature>
<evidence type="ECO:0000256" key="7">
    <source>
        <dbReference type="SAM" id="Phobius"/>
    </source>
</evidence>
<evidence type="ECO:0000256" key="4">
    <source>
        <dbReference type="ARBA" id="ARBA00022801"/>
    </source>
</evidence>
<dbReference type="InterPro" id="IPR022764">
    <property type="entry name" value="Peptidase_S54_rhomboid_dom"/>
</dbReference>
<dbReference type="PANTHER" id="PTHR43731">
    <property type="entry name" value="RHOMBOID PROTEASE"/>
    <property type="match status" value="1"/>
</dbReference>
<keyword evidence="10" id="KW-1185">Reference proteome</keyword>
<keyword evidence="5 7" id="KW-1133">Transmembrane helix</keyword>
<evidence type="ECO:0000256" key="1">
    <source>
        <dbReference type="ARBA" id="ARBA00004141"/>
    </source>
</evidence>
<dbReference type="InterPro" id="IPR035952">
    <property type="entry name" value="Rhomboid-like_sf"/>
</dbReference>
<comment type="subcellular location">
    <subcellularLocation>
        <location evidence="1">Membrane</location>
        <topology evidence="1">Multi-pass membrane protein</topology>
    </subcellularLocation>
</comment>
<proteinExistence type="inferred from homology"/>
<evidence type="ECO:0000256" key="2">
    <source>
        <dbReference type="ARBA" id="ARBA00009045"/>
    </source>
</evidence>
<feature type="transmembrane region" description="Helical" evidence="7">
    <location>
        <begin position="154"/>
        <end position="178"/>
    </location>
</feature>
<gene>
    <name evidence="9" type="ORF">E2493_00520</name>
</gene>
<evidence type="ECO:0000313" key="10">
    <source>
        <dbReference type="Proteomes" id="UP000298213"/>
    </source>
</evidence>